<dbReference type="PANTHER" id="PTHR32285:SF213">
    <property type="entry name" value="PROTEIN TRICHOME BIREFRINGENCE-LIKE 11"/>
    <property type="match status" value="1"/>
</dbReference>
<gene>
    <name evidence="4" type="ORF">LLUT_LOCUS2242</name>
</gene>
<reference evidence="4 5" key="1">
    <citation type="submission" date="2024-03" db="EMBL/GenBank/DDBJ databases">
        <authorList>
            <person name="Martinez-Hernandez J."/>
        </authorList>
    </citation>
    <scope>NUCLEOTIDE SEQUENCE [LARGE SCALE GENOMIC DNA]</scope>
</reference>
<dbReference type="GO" id="GO:0016413">
    <property type="term" value="F:O-acetyltransferase activity"/>
    <property type="evidence" value="ECO:0007669"/>
    <property type="project" value="InterPro"/>
</dbReference>
<dbReference type="PANTHER" id="PTHR32285">
    <property type="entry name" value="PROTEIN TRICHOME BIREFRINGENCE-LIKE 9-RELATED"/>
    <property type="match status" value="1"/>
</dbReference>
<feature type="transmembrane region" description="Helical" evidence="2">
    <location>
        <begin position="15"/>
        <end position="39"/>
    </location>
</feature>
<dbReference type="GO" id="GO:0016020">
    <property type="term" value="C:membrane"/>
    <property type="evidence" value="ECO:0007669"/>
    <property type="project" value="UniProtKB-SubCell"/>
</dbReference>
<dbReference type="Proteomes" id="UP001497480">
    <property type="component" value="Unassembled WGS sequence"/>
</dbReference>
<evidence type="ECO:0000256" key="1">
    <source>
        <dbReference type="ARBA" id="ARBA00007727"/>
    </source>
</evidence>
<evidence type="ECO:0000256" key="2">
    <source>
        <dbReference type="SAM" id="Phobius"/>
    </source>
</evidence>
<dbReference type="AlphaFoldDB" id="A0AAV1VWK5"/>
<dbReference type="InterPro" id="IPR029962">
    <property type="entry name" value="TBL"/>
</dbReference>
<keyword evidence="2" id="KW-0472">Membrane</keyword>
<comment type="caution">
    <text evidence="4">The sequence shown here is derived from an EMBL/GenBank/DDBJ whole genome shotgun (WGS) entry which is preliminary data.</text>
</comment>
<proteinExistence type="inferred from homology"/>
<keyword evidence="2" id="KW-0812">Transmembrane</keyword>
<name>A0AAV1VWK5_LUPLU</name>
<evidence type="ECO:0000313" key="5">
    <source>
        <dbReference type="Proteomes" id="UP001497480"/>
    </source>
</evidence>
<accession>A0AAV1VWK5</accession>
<dbReference type="Pfam" id="PF13839">
    <property type="entry name" value="PC-Esterase"/>
    <property type="match status" value="1"/>
</dbReference>
<keyword evidence="2" id="KW-1133">Transmembrane helix</keyword>
<keyword evidence="5" id="KW-1185">Reference proteome</keyword>
<evidence type="ECO:0000259" key="3">
    <source>
        <dbReference type="Pfam" id="PF13839"/>
    </source>
</evidence>
<evidence type="ECO:0000313" key="4">
    <source>
        <dbReference type="EMBL" id="CAL0301182.1"/>
    </source>
</evidence>
<protein>
    <recommendedName>
        <fullName evidence="3">Trichome birefringence-like C-terminal domain-containing protein</fullName>
    </recommendedName>
</protein>
<feature type="domain" description="Trichome birefringence-like C-terminal" evidence="3">
    <location>
        <begin position="121"/>
        <end position="350"/>
    </location>
</feature>
<sequence>MPVLDGFRKFKRLRLFELSVCVALIFIATAFVICFFFYLQYREQTAPFRPSDLVEEQYHSVEFVEEKGGECDWFDGDWVWDESYPLYESKDCRFLDIGFRCSENGRPDLFYKKWRWQPKNCNLPRFRDFNCTVEYYRSTFLVVQGRPPTGSSGNITYTLKVDKMDWNSVKWRDADVLVFNTGHWWNHEKTIRSGCYFQEGDEVKLEMKIEDAYKKSIETVLNWIQDSVNATKTQVFFRSYSPVHFRGGDWRHGGSCHIETLPDSGSSMVPDDNWLKFKIANSVLLEHTNISETIKVNVLNVTQMTAPRKDGHLSIYYLGPKAGPVPLHRQDCSHWCLPGVPDTWNELLYGMFLDHEGELIQGTSNTNSSHRAF</sequence>
<dbReference type="InterPro" id="IPR026057">
    <property type="entry name" value="TBL_C"/>
</dbReference>
<dbReference type="EMBL" id="CAXHTB010000002">
    <property type="protein sequence ID" value="CAL0301182.1"/>
    <property type="molecule type" value="Genomic_DNA"/>
</dbReference>
<organism evidence="4 5">
    <name type="scientific">Lupinus luteus</name>
    <name type="common">European yellow lupine</name>
    <dbReference type="NCBI Taxonomy" id="3873"/>
    <lineage>
        <taxon>Eukaryota</taxon>
        <taxon>Viridiplantae</taxon>
        <taxon>Streptophyta</taxon>
        <taxon>Embryophyta</taxon>
        <taxon>Tracheophyta</taxon>
        <taxon>Spermatophyta</taxon>
        <taxon>Magnoliopsida</taxon>
        <taxon>eudicotyledons</taxon>
        <taxon>Gunneridae</taxon>
        <taxon>Pentapetalae</taxon>
        <taxon>rosids</taxon>
        <taxon>fabids</taxon>
        <taxon>Fabales</taxon>
        <taxon>Fabaceae</taxon>
        <taxon>Papilionoideae</taxon>
        <taxon>50 kb inversion clade</taxon>
        <taxon>genistoids sensu lato</taxon>
        <taxon>core genistoids</taxon>
        <taxon>Genisteae</taxon>
        <taxon>Lupinus</taxon>
    </lineage>
</organism>
<dbReference type="GO" id="GO:0005794">
    <property type="term" value="C:Golgi apparatus"/>
    <property type="evidence" value="ECO:0007669"/>
    <property type="project" value="TreeGrafter"/>
</dbReference>
<comment type="similarity">
    <text evidence="1">Belongs to the PC-esterase family. TBL subfamily.</text>
</comment>